<dbReference type="EMBL" id="KN832903">
    <property type="protein sequence ID" value="KIM92914.1"/>
    <property type="molecule type" value="Genomic_DNA"/>
</dbReference>
<proteinExistence type="predicted"/>
<dbReference type="AlphaFoldDB" id="A0A0C3GMY2"/>
<reference evidence="2 3" key="1">
    <citation type="submission" date="2014-04" db="EMBL/GenBank/DDBJ databases">
        <authorList>
            <consortium name="DOE Joint Genome Institute"/>
            <person name="Kuo A."/>
            <person name="Martino E."/>
            <person name="Perotto S."/>
            <person name="Kohler A."/>
            <person name="Nagy L.G."/>
            <person name="Floudas D."/>
            <person name="Copeland A."/>
            <person name="Barry K.W."/>
            <person name="Cichocki N."/>
            <person name="Veneault-Fourrey C."/>
            <person name="LaButti K."/>
            <person name="Lindquist E.A."/>
            <person name="Lipzen A."/>
            <person name="Lundell T."/>
            <person name="Morin E."/>
            <person name="Murat C."/>
            <person name="Sun H."/>
            <person name="Tunlid A."/>
            <person name="Henrissat B."/>
            <person name="Grigoriev I.V."/>
            <person name="Hibbett D.S."/>
            <person name="Martin F."/>
            <person name="Nordberg H.P."/>
            <person name="Cantor M.N."/>
            <person name="Hua S.X."/>
        </authorList>
    </citation>
    <scope>NUCLEOTIDE SEQUENCE [LARGE SCALE GENOMIC DNA]</scope>
    <source>
        <strain evidence="2 3">Zn</strain>
    </source>
</reference>
<gene>
    <name evidence="2" type="ORF">OIDMADRAFT_62149</name>
</gene>
<name>A0A0C3GMY2_OIDMZ</name>
<dbReference type="Proteomes" id="UP000054321">
    <property type="component" value="Unassembled WGS sequence"/>
</dbReference>
<organism evidence="2 3">
    <name type="scientific">Oidiodendron maius (strain Zn)</name>
    <dbReference type="NCBI Taxonomy" id="913774"/>
    <lineage>
        <taxon>Eukaryota</taxon>
        <taxon>Fungi</taxon>
        <taxon>Dikarya</taxon>
        <taxon>Ascomycota</taxon>
        <taxon>Pezizomycotina</taxon>
        <taxon>Leotiomycetes</taxon>
        <taxon>Leotiomycetes incertae sedis</taxon>
        <taxon>Myxotrichaceae</taxon>
        <taxon>Oidiodendron</taxon>
    </lineage>
</organism>
<keyword evidence="3" id="KW-1185">Reference proteome</keyword>
<dbReference type="InParanoid" id="A0A0C3GMY2"/>
<feature type="compositionally biased region" description="Polar residues" evidence="1">
    <location>
        <begin position="23"/>
        <end position="46"/>
    </location>
</feature>
<protein>
    <submittedName>
        <fullName evidence="2">Uncharacterized protein</fullName>
    </submittedName>
</protein>
<evidence type="ECO:0000313" key="2">
    <source>
        <dbReference type="EMBL" id="KIM92914.1"/>
    </source>
</evidence>
<feature type="region of interest" description="Disordered" evidence="1">
    <location>
        <begin position="1"/>
        <end position="84"/>
    </location>
</feature>
<evidence type="ECO:0000256" key="1">
    <source>
        <dbReference type="SAM" id="MobiDB-lite"/>
    </source>
</evidence>
<evidence type="ECO:0000313" key="3">
    <source>
        <dbReference type="Proteomes" id="UP000054321"/>
    </source>
</evidence>
<dbReference type="HOGENOM" id="CLU_2528060_0_0_1"/>
<accession>A0A0C3GMY2</accession>
<sequence length="84" mass="9111">MLVFTHFAPRLELHGTKNHSTHEPSSSKANPSNSCYGPSILQQSSLPPRERSERIVGQSTQTVDTDKQALTSSIDSAQENTSGT</sequence>
<reference evidence="3" key="2">
    <citation type="submission" date="2015-01" db="EMBL/GenBank/DDBJ databases">
        <title>Evolutionary Origins and Diversification of the Mycorrhizal Mutualists.</title>
        <authorList>
            <consortium name="DOE Joint Genome Institute"/>
            <consortium name="Mycorrhizal Genomics Consortium"/>
            <person name="Kohler A."/>
            <person name="Kuo A."/>
            <person name="Nagy L.G."/>
            <person name="Floudas D."/>
            <person name="Copeland A."/>
            <person name="Barry K.W."/>
            <person name="Cichocki N."/>
            <person name="Veneault-Fourrey C."/>
            <person name="LaButti K."/>
            <person name="Lindquist E.A."/>
            <person name="Lipzen A."/>
            <person name="Lundell T."/>
            <person name="Morin E."/>
            <person name="Murat C."/>
            <person name="Riley R."/>
            <person name="Ohm R."/>
            <person name="Sun H."/>
            <person name="Tunlid A."/>
            <person name="Henrissat B."/>
            <person name="Grigoriev I.V."/>
            <person name="Hibbett D.S."/>
            <person name="Martin F."/>
        </authorList>
    </citation>
    <scope>NUCLEOTIDE SEQUENCE [LARGE SCALE GENOMIC DNA]</scope>
    <source>
        <strain evidence="3">Zn</strain>
    </source>
</reference>
<feature type="compositionally biased region" description="Polar residues" evidence="1">
    <location>
        <begin position="57"/>
        <end position="84"/>
    </location>
</feature>